<dbReference type="Gene3D" id="3.40.50.2000">
    <property type="entry name" value="Glycogen Phosphorylase B"/>
    <property type="match status" value="2"/>
</dbReference>
<name>A0A7J5DPB2_9ACTN</name>
<dbReference type="GO" id="GO:0016757">
    <property type="term" value="F:glycosyltransferase activity"/>
    <property type="evidence" value="ECO:0007669"/>
    <property type="project" value="TreeGrafter"/>
</dbReference>
<dbReference type="Pfam" id="PF13692">
    <property type="entry name" value="Glyco_trans_1_4"/>
    <property type="match status" value="1"/>
</dbReference>
<dbReference type="RefSeq" id="WP_151467180.1">
    <property type="nucleotide sequence ID" value="NZ_WBKG01000001.1"/>
</dbReference>
<dbReference type="PANTHER" id="PTHR12526">
    <property type="entry name" value="GLYCOSYLTRANSFERASE"/>
    <property type="match status" value="1"/>
</dbReference>
<keyword evidence="3" id="KW-1185">Reference proteome</keyword>
<reference evidence="2 3" key="1">
    <citation type="submission" date="2019-09" db="EMBL/GenBank/DDBJ databases">
        <title>Isolation and identification of active actinomycetes.</title>
        <authorList>
            <person name="Yu Z."/>
            <person name="Han C."/>
            <person name="Yu B."/>
        </authorList>
    </citation>
    <scope>NUCLEOTIDE SEQUENCE [LARGE SCALE GENOMIC DNA]</scope>
    <source>
        <strain evidence="2 3">NEAU-H2</strain>
    </source>
</reference>
<accession>A0A7J5DPB2</accession>
<evidence type="ECO:0000313" key="3">
    <source>
        <dbReference type="Proteomes" id="UP000442990"/>
    </source>
</evidence>
<organism evidence="2 3">
    <name type="scientific">Streptomyces triticiradicis</name>
    <dbReference type="NCBI Taxonomy" id="2651189"/>
    <lineage>
        <taxon>Bacteria</taxon>
        <taxon>Bacillati</taxon>
        <taxon>Actinomycetota</taxon>
        <taxon>Actinomycetes</taxon>
        <taxon>Kitasatosporales</taxon>
        <taxon>Streptomycetaceae</taxon>
        <taxon>Streptomyces</taxon>
    </lineage>
</organism>
<gene>
    <name evidence="2" type="ORF">F8144_01395</name>
</gene>
<evidence type="ECO:0000256" key="1">
    <source>
        <dbReference type="ARBA" id="ARBA00021292"/>
    </source>
</evidence>
<evidence type="ECO:0000313" key="2">
    <source>
        <dbReference type="EMBL" id="KAB1990627.1"/>
    </source>
</evidence>
<dbReference type="EMBL" id="WBKG01000001">
    <property type="protein sequence ID" value="KAB1990627.1"/>
    <property type="molecule type" value="Genomic_DNA"/>
</dbReference>
<dbReference type="PANTHER" id="PTHR12526:SF636">
    <property type="entry name" value="BLL3647 PROTEIN"/>
    <property type="match status" value="1"/>
</dbReference>
<comment type="caution">
    <text evidence="2">The sequence shown here is derived from an EMBL/GenBank/DDBJ whole genome shotgun (WGS) entry which is preliminary data.</text>
</comment>
<keyword evidence="2" id="KW-0808">Transferase</keyword>
<protein>
    <recommendedName>
        <fullName evidence="1">D-inositol 3-phosphate glycosyltransferase</fullName>
    </recommendedName>
</protein>
<dbReference type="AlphaFoldDB" id="A0A7J5DPB2"/>
<dbReference type="Proteomes" id="UP000442990">
    <property type="component" value="Unassembled WGS sequence"/>
</dbReference>
<dbReference type="SUPFAM" id="SSF53756">
    <property type="entry name" value="UDP-Glycosyltransferase/glycogen phosphorylase"/>
    <property type="match status" value="1"/>
</dbReference>
<sequence length="366" mass="39278">MAAERRPPRVLLLTSGPVDGGRGGDTDIAMALARELPAVRHLWFRKWPGPDEAVRDLPGRSVPLLSRDGVPRLPVRVQAVAAGSVLTRRCDLVHAVMTIGSGFPPFSRLWPRIVGDTPVLHTVPGVMNPALLARSRPLGPTVALSEATAGRMRSAGFGEVRVIRPVVRPEEWPLLPRTVSDGQTVLVTGHHDPGGGAEEAIASAAVAARAGARFRLVLALRDRPGLDTRALEADLRALAASQGLPETEVLGHVPDMHGLLAAADVLLYVPRALGGKADVPLTVLQALATGRPVVLSELPQFESLRGAVLQAAPGDCERTGRLLQQVLDRPRWWRSLVDQGRATVEERFGVARFAAQYAHLYEELLS</sequence>
<proteinExistence type="predicted"/>